<feature type="compositionally biased region" description="Polar residues" evidence="1">
    <location>
        <begin position="321"/>
        <end position="330"/>
    </location>
</feature>
<feature type="domain" description="Myb-like" evidence="2">
    <location>
        <begin position="778"/>
        <end position="833"/>
    </location>
</feature>
<evidence type="ECO:0000313" key="5">
    <source>
        <dbReference type="Proteomes" id="UP000825935"/>
    </source>
</evidence>
<feature type="domain" description="HTH myb-type" evidence="3">
    <location>
        <begin position="785"/>
        <end position="837"/>
    </location>
</feature>
<feature type="region of interest" description="Disordered" evidence="1">
    <location>
        <begin position="567"/>
        <end position="603"/>
    </location>
</feature>
<reference evidence="4 5" key="1">
    <citation type="submission" date="2021-08" db="EMBL/GenBank/DDBJ databases">
        <title>WGS assembly of Ceratopteris richardii.</title>
        <authorList>
            <person name="Marchant D.B."/>
            <person name="Chen G."/>
            <person name="Jenkins J."/>
            <person name="Shu S."/>
            <person name="Leebens-Mack J."/>
            <person name="Grimwood J."/>
            <person name="Schmutz J."/>
            <person name="Soltis P."/>
            <person name="Soltis D."/>
            <person name="Chen Z.-H."/>
        </authorList>
    </citation>
    <scope>NUCLEOTIDE SEQUENCE [LARGE SCALE GENOMIC DNA]</scope>
    <source>
        <strain evidence="4">Whitten #5841</strain>
        <tissue evidence="4">Leaf</tissue>
    </source>
</reference>
<dbReference type="PROSITE" id="PS50090">
    <property type="entry name" value="MYB_LIKE"/>
    <property type="match status" value="1"/>
</dbReference>
<dbReference type="InterPro" id="IPR017930">
    <property type="entry name" value="Myb_dom"/>
</dbReference>
<dbReference type="EMBL" id="CM035432">
    <property type="protein sequence ID" value="KAH7295306.1"/>
    <property type="molecule type" value="Genomic_DNA"/>
</dbReference>
<feature type="compositionally biased region" description="Basic and acidic residues" evidence="1">
    <location>
        <begin position="567"/>
        <end position="580"/>
    </location>
</feature>
<proteinExistence type="predicted"/>
<dbReference type="PANTHER" id="PTHR46993">
    <property type="entry name" value="MYB TRANSCRIPTION FACTOR"/>
    <property type="match status" value="1"/>
</dbReference>
<dbReference type="CDD" id="cd11660">
    <property type="entry name" value="SANT_TRF"/>
    <property type="match status" value="1"/>
</dbReference>
<organism evidence="4 5">
    <name type="scientific">Ceratopteris richardii</name>
    <name type="common">Triangle waterfern</name>
    <dbReference type="NCBI Taxonomy" id="49495"/>
    <lineage>
        <taxon>Eukaryota</taxon>
        <taxon>Viridiplantae</taxon>
        <taxon>Streptophyta</taxon>
        <taxon>Embryophyta</taxon>
        <taxon>Tracheophyta</taxon>
        <taxon>Polypodiopsida</taxon>
        <taxon>Polypodiidae</taxon>
        <taxon>Polypodiales</taxon>
        <taxon>Pteridineae</taxon>
        <taxon>Pteridaceae</taxon>
        <taxon>Parkerioideae</taxon>
        <taxon>Ceratopteris</taxon>
    </lineage>
</organism>
<sequence>MSMHAACRVLAESRASLKQEEITQGMCKEWIWEFILRHCCDSRLLRAMALAYPVPESRHLKRLLLLRALSFDILERCFTDRTFETMSALYSLYCSEGHRNCYQVTRTDSAGKSYRHRFELWMLCLAVRLECTVQYLRPESDDWPKFYESVEKYWGDLAQDTEEPEFKDDSYNLDNGSYSQLKDKLWAVLKQPELRHDLLRQHKREDVIEMMESFVSAAWEDVRVTFLESVAHSIEKGLYVSDGLPQKSDCRTKGVLLQIADISPGKSFHARKQKEEIQNSAFVLETGSPDPRKSIPMPHGSLLHQDTGDLSAPKHGHDRQPGSSVGSTSKEVGKDLPSSGGHTFQSMTNISDGGIFVRSAIKLDNESTVSLHSRRREMPASLLEGKTGLMLPNSSTNNLQTEKARQLRMDQEIPMPHDSLLHQESGDLSVPKHGHDGQPDSLVGLTSKEVGKGLSSPGGHTSQSMIGVSDGGTSLGSAIKLDNESTVSLLSRRRKMPASLLEGKTGLALPNSSIDNLQLEKAKQLRMTRSSSTESPGAMEMSFENSDRLAAQCPILEPHTKDFHADHAEETHQNTEKKDEGEDFPSSEQEQAHLSPPLLAGLNGNITIRKKPSVASLPVETDRTIDTSFQKQGLSTPDIVKAQTELRDGQANLSAAVHDPLPEAVQIAEQVAKFCNTAEQEQALVANNGIEVMENLPKKLDSSDLLEKGVQGSHETCRKRSIMERNPTAHTVEWETSDDIADSSDDISPSRSRHVKLPKFQTRQSSCNASRKPLHVEPKRRKFKRWTVEEENILRKEVERYGKGVWKHILSKHRDVFEGRTEVDLKDKWRNIERREGIL</sequence>
<dbReference type="OrthoDB" id="608866at2759"/>
<dbReference type="Gene3D" id="1.10.246.220">
    <property type="match status" value="1"/>
</dbReference>
<evidence type="ECO:0000256" key="1">
    <source>
        <dbReference type="SAM" id="MobiDB-lite"/>
    </source>
</evidence>
<keyword evidence="5" id="KW-1185">Reference proteome</keyword>
<dbReference type="PANTHER" id="PTHR46993:SF6">
    <property type="entry name" value="MYB TRANSCRIPTION FACTOR"/>
    <property type="match status" value="1"/>
</dbReference>
<evidence type="ECO:0000313" key="4">
    <source>
        <dbReference type="EMBL" id="KAH7295306.1"/>
    </source>
</evidence>
<dbReference type="OMA" id="FDILERC"/>
<dbReference type="AlphaFoldDB" id="A0A8T2RFU9"/>
<dbReference type="InterPro" id="IPR009057">
    <property type="entry name" value="Homeodomain-like_sf"/>
</dbReference>
<evidence type="ECO:0000259" key="2">
    <source>
        <dbReference type="PROSITE" id="PS50090"/>
    </source>
</evidence>
<comment type="caution">
    <text evidence="4">The sequence shown here is derived from an EMBL/GenBank/DDBJ whole genome shotgun (WGS) entry which is preliminary data.</text>
</comment>
<protein>
    <submittedName>
        <fullName evidence="4">Uncharacterized protein</fullName>
    </submittedName>
</protein>
<dbReference type="SMART" id="SM00717">
    <property type="entry name" value="SANT"/>
    <property type="match status" value="1"/>
</dbReference>
<dbReference type="PROSITE" id="PS51294">
    <property type="entry name" value="HTH_MYB"/>
    <property type="match status" value="1"/>
</dbReference>
<evidence type="ECO:0000259" key="3">
    <source>
        <dbReference type="PROSITE" id="PS51294"/>
    </source>
</evidence>
<dbReference type="Pfam" id="PF00249">
    <property type="entry name" value="Myb_DNA-binding"/>
    <property type="match status" value="1"/>
</dbReference>
<dbReference type="Proteomes" id="UP000825935">
    <property type="component" value="Chromosome 27"/>
</dbReference>
<dbReference type="InterPro" id="IPR001005">
    <property type="entry name" value="SANT/Myb"/>
</dbReference>
<feature type="region of interest" description="Disordered" evidence="1">
    <location>
        <begin position="285"/>
        <end position="345"/>
    </location>
</feature>
<dbReference type="SUPFAM" id="SSF46689">
    <property type="entry name" value="Homeodomain-like"/>
    <property type="match status" value="1"/>
</dbReference>
<name>A0A8T2RFU9_CERRI</name>
<gene>
    <name evidence="4" type="ORF">KP509_27G042100</name>
</gene>
<accession>A0A8T2RFU9</accession>